<organism evidence="12 13">
    <name type="scientific">Conoideocrella luteorostrata</name>
    <dbReference type="NCBI Taxonomy" id="1105319"/>
    <lineage>
        <taxon>Eukaryota</taxon>
        <taxon>Fungi</taxon>
        <taxon>Dikarya</taxon>
        <taxon>Ascomycota</taxon>
        <taxon>Pezizomycotina</taxon>
        <taxon>Sordariomycetes</taxon>
        <taxon>Hypocreomycetidae</taxon>
        <taxon>Hypocreales</taxon>
        <taxon>Clavicipitaceae</taxon>
        <taxon>Conoideocrella</taxon>
    </lineage>
</organism>
<dbReference type="Gene3D" id="3.90.180.10">
    <property type="entry name" value="Medium-chain alcohol dehydrogenases, catalytic domain"/>
    <property type="match status" value="1"/>
</dbReference>
<dbReference type="Gene3D" id="3.40.366.10">
    <property type="entry name" value="Malonyl-Coenzyme A Acyl Carrier Protein, domain 2"/>
    <property type="match status" value="1"/>
</dbReference>
<evidence type="ECO:0000256" key="2">
    <source>
        <dbReference type="ARBA" id="ARBA00022553"/>
    </source>
</evidence>
<name>A0AAJ0CY59_9HYPO</name>
<dbReference type="GO" id="GO:0008168">
    <property type="term" value="F:methyltransferase activity"/>
    <property type="evidence" value="ECO:0007669"/>
    <property type="project" value="UniProtKB-KW"/>
</dbReference>
<keyword evidence="4" id="KW-0521">NADP</keyword>
<dbReference type="InterPro" id="IPR013154">
    <property type="entry name" value="ADH-like_N"/>
</dbReference>
<keyword evidence="7" id="KW-0012">Acyltransferase</keyword>
<reference evidence="12" key="1">
    <citation type="submission" date="2023-06" db="EMBL/GenBank/DDBJ databases">
        <title>Conoideocrella luteorostrata (Hypocreales: Clavicipitaceae), a potential biocontrol fungus for elongate hemlock scale in United States Christmas tree production areas.</title>
        <authorList>
            <person name="Barrett H."/>
            <person name="Lovett B."/>
            <person name="Macias A.M."/>
            <person name="Stajich J.E."/>
            <person name="Kasson M.T."/>
        </authorList>
    </citation>
    <scope>NUCLEOTIDE SEQUENCE</scope>
    <source>
        <strain evidence="12">ARSEF 14590</strain>
    </source>
</reference>
<dbReference type="SUPFAM" id="SSF51735">
    <property type="entry name" value="NAD(P)-binding Rossmann-fold domains"/>
    <property type="match status" value="2"/>
</dbReference>
<dbReference type="GO" id="GO:0016491">
    <property type="term" value="F:oxidoreductase activity"/>
    <property type="evidence" value="ECO:0007669"/>
    <property type="project" value="UniProtKB-KW"/>
</dbReference>
<dbReference type="PROSITE" id="PS50075">
    <property type="entry name" value="CARRIER"/>
    <property type="match status" value="1"/>
</dbReference>
<evidence type="ECO:0008006" key="14">
    <source>
        <dbReference type="Google" id="ProtNLM"/>
    </source>
</evidence>
<dbReference type="Gene3D" id="3.30.70.3290">
    <property type="match status" value="1"/>
</dbReference>
<dbReference type="InterPro" id="IPR036736">
    <property type="entry name" value="ACP-like_sf"/>
</dbReference>
<evidence type="ECO:0000313" key="12">
    <source>
        <dbReference type="EMBL" id="KAK2616187.1"/>
    </source>
</evidence>
<evidence type="ECO:0000259" key="11">
    <source>
        <dbReference type="PROSITE" id="PS52019"/>
    </source>
</evidence>
<dbReference type="Pfam" id="PF02801">
    <property type="entry name" value="Ketoacyl-synt_C"/>
    <property type="match status" value="1"/>
</dbReference>
<dbReference type="InterPro" id="IPR011032">
    <property type="entry name" value="GroES-like_sf"/>
</dbReference>
<dbReference type="InterPro" id="IPR001227">
    <property type="entry name" value="Ac_transferase_dom_sf"/>
</dbReference>
<dbReference type="CDD" id="cd05195">
    <property type="entry name" value="enoyl_red"/>
    <property type="match status" value="1"/>
</dbReference>
<dbReference type="InterPro" id="IPR020806">
    <property type="entry name" value="PKS_PP-bd"/>
</dbReference>
<dbReference type="InterPro" id="IPR014043">
    <property type="entry name" value="Acyl_transferase_dom"/>
</dbReference>
<dbReference type="InterPro" id="IPR013149">
    <property type="entry name" value="ADH-like_C"/>
</dbReference>
<dbReference type="Gene3D" id="1.10.1200.10">
    <property type="entry name" value="ACP-like"/>
    <property type="match status" value="1"/>
</dbReference>
<dbReference type="InterPro" id="IPR029063">
    <property type="entry name" value="SAM-dependent_MTases_sf"/>
</dbReference>
<keyword evidence="6" id="KW-0511">Multifunctional enzyme</keyword>
<dbReference type="InterPro" id="IPR049551">
    <property type="entry name" value="PKS_DH_C"/>
</dbReference>
<dbReference type="InterPro" id="IPR049552">
    <property type="entry name" value="PKS_DH_N"/>
</dbReference>
<dbReference type="InterPro" id="IPR049900">
    <property type="entry name" value="PKS_mFAS_DH"/>
</dbReference>
<dbReference type="InterPro" id="IPR020841">
    <property type="entry name" value="PKS_Beta-ketoAc_synthase_dom"/>
</dbReference>
<dbReference type="SMART" id="SM00822">
    <property type="entry name" value="PKS_KR"/>
    <property type="match status" value="1"/>
</dbReference>
<dbReference type="InterPro" id="IPR036291">
    <property type="entry name" value="NAD(P)-bd_dom_sf"/>
</dbReference>
<dbReference type="GO" id="GO:0004315">
    <property type="term" value="F:3-oxoacyl-[acyl-carrier-protein] synthase activity"/>
    <property type="evidence" value="ECO:0007669"/>
    <property type="project" value="InterPro"/>
</dbReference>
<dbReference type="InterPro" id="IPR050091">
    <property type="entry name" value="PKS_NRPS_Biosynth_Enz"/>
</dbReference>
<dbReference type="GO" id="GO:0044550">
    <property type="term" value="P:secondary metabolite biosynthetic process"/>
    <property type="evidence" value="ECO:0007669"/>
    <property type="project" value="UniProtKB-ARBA"/>
</dbReference>
<dbReference type="EMBL" id="JASWJB010000008">
    <property type="protein sequence ID" value="KAK2616187.1"/>
    <property type="molecule type" value="Genomic_DNA"/>
</dbReference>
<proteinExistence type="predicted"/>
<dbReference type="InterPro" id="IPR013217">
    <property type="entry name" value="Methyltransf_12"/>
</dbReference>
<dbReference type="Pfam" id="PF00109">
    <property type="entry name" value="ketoacyl-synt"/>
    <property type="match status" value="1"/>
</dbReference>
<feature type="domain" description="PKS/mFAS DH" evidence="11">
    <location>
        <begin position="924"/>
        <end position="1230"/>
    </location>
</feature>
<dbReference type="Pfam" id="PF14765">
    <property type="entry name" value="PS-DH"/>
    <property type="match status" value="1"/>
</dbReference>
<evidence type="ECO:0000256" key="6">
    <source>
        <dbReference type="ARBA" id="ARBA00023268"/>
    </source>
</evidence>
<dbReference type="Pfam" id="PF21089">
    <property type="entry name" value="PKS_DH_N"/>
    <property type="match status" value="1"/>
</dbReference>
<accession>A0AAJ0CY59</accession>
<dbReference type="SUPFAM" id="SSF47336">
    <property type="entry name" value="ACP-like"/>
    <property type="match status" value="1"/>
</dbReference>
<feature type="active site" description="Proton donor; for dehydratase activity" evidence="8">
    <location>
        <position position="1143"/>
    </location>
</feature>
<dbReference type="InterPro" id="IPR014030">
    <property type="entry name" value="Ketoacyl_synth_N"/>
</dbReference>
<keyword evidence="2" id="KW-0597">Phosphoprotein</keyword>
<dbReference type="SUPFAM" id="SSF52151">
    <property type="entry name" value="FabD/lysophospholipase-like"/>
    <property type="match status" value="1"/>
</dbReference>
<dbReference type="SUPFAM" id="SSF55048">
    <property type="entry name" value="Probable ACP-binding domain of malonyl-CoA ACP transacylase"/>
    <property type="match status" value="1"/>
</dbReference>
<feature type="region of interest" description="C-terminal hotdog fold" evidence="8">
    <location>
        <begin position="1077"/>
        <end position="1230"/>
    </location>
</feature>
<dbReference type="Pfam" id="PF23297">
    <property type="entry name" value="ACP_SdgA_C"/>
    <property type="match status" value="1"/>
</dbReference>
<keyword evidence="13" id="KW-1185">Reference proteome</keyword>
<dbReference type="InterPro" id="IPR018201">
    <property type="entry name" value="Ketoacyl_synth_AS"/>
</dbReference>
<sequence length="2528" mass="277764">MAEPIGTNVWGNEVRSNPRELIAIVGMGCRWPGGVRNTSQLWELLKNEKDGWSDFSADRINVDGFYHPDGQRLGSMYTRGGFLLEEDTRLFDHSFFGITAKEVLSMDPSQRKLLEVTYEAFDNAGQPIEKISGSKTGVFVGNFNNEHQIMQFRDPDHTLPYVVTGGGPTILSNRISYVFNLQGPSLVVDTACSASMYALHLAVISIQNGDCDSAIVAGGNLILGPDSQLFTTKLGAVSPTSRCHTFDIAADGYARAEGFGALYIKRLSDAIADGDPIRAVIRGTAYNANGKTGGISHPNPDGQEAVIRHAYRVAGNLNPSETGYFECHGTGTPVGDPIEVSAVGRVFAGGRHAEPLLIGSIKPNLGHSEAASAMSQIMKSVLAMEHEHIPATIGIKTFNPAIDFATARVKVSIAGRNESLDNGDLASDLFPPRIQRFTKLLPTKNAGSREVVIIPFSAHDESALSAAIASLSSGLKRLNIADTLYTLTSRKSRFAHRAVIIQESVSLCNGFAIDSVTYGKAPSTAAKRVGFLFTGQGAQWPKMGTELLKEYGVFRQAIRYLDYILAQLQCKPDWTIETELQKDPSTSKIQDAEFSQTICTALQIAMVQLLRQWDVLPAVTVGHSSGEIAAAYAAGHLRACEAIILAYCRGIAMSSNKRKGLMIAVGLGPESILVYLDGIVSDVRLAAINSPESVTISGETTAIEELATRLNEDGVFNRVLKTGGNAYHSHMIDVGESYEDLCTQSLDDIKHLTSHEAQLTQICWISSVDACRMGHSPPVSYWRRNLESTVSFSPAMEFLSQNHPVDLLIEVGPHPALAGSVKQIRKYLEESQQLSLPQCFGSLFRDGSDIYSMLQLAGNLFIANFPVNMTAVNATETEHGHRIQLQHGLTCVDLPQYNFTYPKAPLYFENRFSREYRTRKHLRHDLLGARQPGCSKSCPSWRNVLRVTDLPWLADHKLIPHTILPASAYLAMAVEAISQLHGETKDGMPIKRYKLRNVAINSTLQIMDGEFGAELFLNMEQVVLADADTESLWYKFTVSSVYETQDNWTTHCRGYIAVETEQSSIGHANKLLPHPRARLLDVSRWYNRFEEIGLGYGKTFRALSGLRAHRSSNVVAADVFLNPTAGLVQGGESSYVLHPASLDSCLQLALISVHSGQVEHARSALVPVGIQRMSIWVPNIPHDLARATASGRKLGLRSAYAQVQLHSPSGQSLLEIEELKCVSYGNSYDTDPVKSGLIREPYWRPVFRADIASMTTDLATTLFPPKEIPGWKLYLLDEYCAYALVASIESAKDNKLAQTNQRRHSAFLSWFELKTTTSPLLSYVIHQKHSERKKKMRAILLDIGSIPEVKCIQKIFSNQDDIFLGVTDSKKLLLENDLLLELETSGLNIQGAHGQLQNLVDLLAHKNPHMRILEVGCGMGGATAAVLSTLDSNYSFKRYESYDVTDPAGWCLSNAKLRFEEHRHLTFRELNIQQDPLAQGFSQQNYDLIIASKTLDATQNVSTGLANIQKLIRPGGRLVIMNGVYDRLGPEVIHRALTGNWTIDSRTKEKFCLNRCLIANGFSGTDISLDDYAGEKTLSNILLSTALPNPDPASMNIKNNQDIHIIYREYLPPVANAVAARLRGLGFNCIYTNMLRPDLIPDESLIISFTDMESGTLLHRDEEHLISLQSIVARSLMLLCIASKGADVRAPETAVQRAMLRSIVSENVSLKAGFIEIHNCHDSCMERATEIVQGIFLELWRCSSAERVDREYSIDHGVAYIERLLPESVLNDEFCVRNGLKDNFVECTLQSQNAFKACYEQPGLLSSLYFATDLEFEKPLDEGWICIETKAIGLNMKDLSIATARFDAPYMSCETAGIVREVGPGVTSLQPGDGVFGMALGGMGNFTRMPAQVASRIPDKESFVNAASMPVSFLAALYSLDHLARLQPGESVLIQSAAGAFGIAAIQVARTLGAKIYATVSTDEKRMVLVKQFGIEPLDIFNSRSLSSINDIMERTQNKGIDVVLSTASGDLMHETWRCISPLGRFIDVGRRDVLGGGSLAMEVFKRNATFCSFDLCIVYEEKPEVIARLMDQLLSLWSSGAIRPFKQLTTFCISQLEVGMSMLAKGIHAGKIVITFDDPKSLLKVRRHVSRTNFVSNAVYVMVGCLGGLGRSLAAWMVERGARQLVFLSRSALEKSESADFITELSAMGATATHYRCDVTDLDSLTTTIRDISSTSEVRGVIHAGMVTGDSWFNQTTYELVQSVLAPKLTGTVNLHYATKHLPLDFFLLTSSITGVIGTPAQAAYAAGNAFQDAFARFRHEQGLPATALALGLIQEVGSISNQPGIQQQLQRNATYGISETEFLQLLDGAMCQSQLSQLNPSDLVKLDPSCVSQILTGFEPGRFIPYVAADKMKEIKWHNNSRFQYVMRAILESADESHLTTPDRPEEIVSSPAAQLQQASSAEEKLVVVRHAITSHIASLLNLDANDIDCNKPMTEYGIDSLVAAELRNWLIRTFGVVFTLLQLLSKLTQIEEIVVVIATGCCEPG</sequence>
<feature type="domain" description="Carrier" evidence="9">
    <location>
        <begin position="2446"/>
        <end position="2524"/>
    </location>
</feature>
<dbReference type="InterPro" id="IPR006162">
    <property type="entry name" value="Ppantetheine_attach_site"/>
</dbReference>
<dbReference type="InterPro" id="IPR013968">
    <property type="entry name" value="PKS_KR"/>
</dbReference>
<dbReference type="Gene3D" id="3.10.129.110">
    <property type="entry name" value="Polyketide synthase dehydratase"/>
    <property type="match status" value="1"/>
</dbReference>
<feature type="domain" description="Ketosynthase family 3 (KS3)" evidence="10">
    <location>
        <begin position="19"/>
        <end position="427"/>
    </location>
</feature>
<dbReference type="Pfam" id="PF00698">
    <property type="entry name" value="Acyl_transf_1"/>
    <property type="match status" value="1"/>
</dbReference>
<evidence type="ECO:0000259" key="10">
    <source>
        <dbReference type="PROSITE" id="PS52004"/>
    </source>
</evidence>
<dbReference type="PROSITE" id="PS00012">
    <property type="entry name" value="PHOSPHOPANTETHEINE"/>
    <property type="match status" value="1"/>
</dbReference>
<dbReference type="PANTHER" id="PTHR43775:SF50">
    <property type="entry name" value="HIGHLY REDUCING POLYKETIDE SYNTHASE SRDA"/>
    <property type="match status" value="1"/>
</dbReference>
<dbReference type="InterPro" id="IPR042104">
    <property type="entry name" value="PKS_dehydratase_sf"/>
</dbReference>
<dbReference type="GO" id="GO:0006633">
    <property type="term" value="P:fatty acid biosynthetic process"/>
    <property type="evidence" value="ECO:0007669"/>
    <property type="project" value="InterPro"/>
</dbReference>
<dbReference type="InterPro" id="IPR016039">
    <property type="entry name" value="Thiolase-like"/>
</dbReference>
<evidence type="ECO:0000313" key="13">
    <source>
        <dbReference type="Proteomes" id="UP001251528"/>
    </source>
</evidence>
<dbReference type="GO" id="GO:0032259">
    <property type="term" value="P:methylation"/>
    <property type="evidence" value="ECO:0007669"/>
    <property type="project" value="UniProtKB-KW"/>
</dbReference>
<feature type="active site" description="Proton acceptor; for dehydratase activity" evidence="8">
    <location>
        <position position="956"/>
    </location>
</feature>
<dbReference type="InterPro" id="IPR016036">
    <property type="entry name" value="Malonyl_transacylase_ACP-bd"/>
</dbReference>
<dbReference type="GO" id="GO:0004312">
    <property type="term" value="F:fatty acid synthase activity"/>
    <property type="evidence" value="ECO:0007669"/>
    <property type="project" value="TreeGrafter"/>
</dbReference>
<feature type="region of interest" description="N-terminal hotdog fold" evidence="8">
    <location>
        <begin position="924"/>
        <end position="1063"/>
    </location>
</feature>
<dbReference type="SMART" id="SM00825">
    <property type="entry name" value="PKS_KS"/>
    <property type="match status" value="1"/>
</dbReference>
<dbReference type="CDD" id="cd02440">
    <property type="entry name" value="AdoMet_MTases"/>
    <property type="match status" value="1"/>
</dbReference>
<dbReference type="InterPro" id="IPR020807">
    <property type="entry name" value="PKS_DH"/>
</dbReference>
<dbReference type="Pfam" id="PF08659">
    <property type="entry name" value="KR"/>
    <property type="match status" value="1"/>
</dbReference>
<dbReference type="Gene3D" id="3.40.47.10">
    <property type="match status" value="1"/>
</dbReference>
<dbReference type="Pfam" id="PF08242">
    <property type="entry name" value="Methyltransf_12"/>
    <property type="match status" value="1"/>
</dbReference>
<evidence type="ECO:0000256" key="8">
    <source>
        <dbReference type="PROSITE-ProRule" id="PRU01363"/>
    </source>
</evidence>
<dbReference type="SUPFAM" id="SSF53901">
    <property type="entry name" value="Thiolase-like"/>
    <property type="match status" value="1"/>
</dbReference>
<evidence type="ECO:0000256" key="7">
    <source>
        <dbReference type="ARBA" id="ARBA00023315"/>
    </source>
</evidence>
<dbReference type="InterPro" id="IPR020843">
    <property type="entry name" value="ER"/>
</dbReference>
<dbReference type="InterPro" id="IPR009081">
    <property type="entry name" value="PP-bd_ACP"/>
</dbReference>
<evidence type="ECO:0000256" key="1">
    <source>
        <dbReference type="ARBA" id="ARBA00022450"/>
    </source>
</evidence>
<dbReference type="SMART" id="SM00826">
    <property type="entry name" value="PKS_DH"/>
    <property type="match status" value="1"/>
</dbReference>
<dbReference type="SUPFAM" id="SSF50129">
    <property type="entry name" value="GroES-like"/>
    <property type="match status" value="1"/>
</dbReference>
<dbReference type="InterPro" id="IPR014031">
    <property type="entry name" value="Ketoacyl_synth_C"/>
</dbReference>
<evidence type="ECO:0000256" key="4">
    <source>
        <dbReference type="ARBA" id="ARBA00022857"/>
    </source>
</evidence>
<evidence type="ECO:0000259" key="9">
    <source>
        <dbReference type="PROSITE" id="PS50075"/>
    </source>
</evidence>
<keyword evidence="1" id="KW-0596">Phosphopantetheine</keyword>
<dbReference type="InterPro" id="IPR016035">
    <property type="entry name" value="Acyl_Trfase/lysoPLipase"/>
</dbReference>
<dbReference type="SMART" id="SM00827">
    <property type="entry name" value="PKS_AT"/>
    <property type="match status" value="1"/>
</dbReference>
<dbReference type="PROSITE" id="PS52004">
    <property type="entry name" value="KS3_2"/>
    <property type="match status" value="1"/>
</dbReference>
<dbReference type="SMART" id="SM00823">
    <property type="entry name" value="PKS_PP"/>
    <property type="match status" value="1"/>
</dbReference>
<dbReference type="CDD" id="cd00833">
    <property type="entry name" value="PKS"/>
    <property type="match status" value="1"/>
</dbReference>
<evidence type="ECO:0000256" key="5">
    <source>
        <dbReference type="ARBA" id="ARBA00023002"/>
    </source>
</evidence>
<evidence type="ECO:0000256" key="3">
    <source>
        <dbReference type="ARBA" id="ARBA00022679"/>
    </source>
</evidence>
<dbReference type="SUPFAM" id="SSF53335">
    <property type="entry name" value="S-adenosyl-L-methionine-dependent methyltransferases"/>
    <property type="match status" value="1"/>
</dbReference>
<comment type="caution">
    <text evidence="12">The sequence shown here is derived from an EMBL/GenBank/DDBJ whole genome shotgun (WGS) entry which is preliminary data.</text>
</comment>
<protein>
    <recommendedName>
        <fullName evidence="14">Polyketide synthase</fullName>
    </recommendedName>
</protein>
<dbReference type="GO" id="GO:0031177">
    <property type="term" value="F:phosphopantetheine binding"/>
    <property type="evidence" value="ECO:0007669"/>
    <property type="project" value="InterPro"/>
</dbReference>
<dbReference type="Gene3D" id="3.40.50.150">
    <property type="entry name" value="Vaccinia Virus protein VP39"/>
    <property type="match status" value="1"/>
</dbReference>
<dbReference type="PROSITE" id="PS00606">
    <property type="entry name" value="KS3_1"/>
    <property type="match status" value="1"/>
</dbReference>
<dbReference type="InterPro" id="IPR057326">
    <property type="entry name" value="KR_dom"/>
</dbReference>
<keyword evidence="5" id="KW-0560">Oxidoreductase</keyword>
<dbReference type="PROSITE" id="PS52019">
    <property type="entry name" value="PKS_MFAS_DH"/>
    <property type="match status" value="1"/>
</dbReference>
<keyword evidence="3" id="KW-0808">Transferase</keyword>
<dbReference type="SMART" id="SM00829">
    <property type="entry name" value="PKS_ER"/>
    <property type="match status" value="1"/>
</dbReference>
<gene>
    <name evidence="12" type="ORF">QQS21_000819</name>
</gene>
<dbReference type="Gene3D" id="3.40.50.720">
    <property type="entry name" value="NAD(P)-binding Rossmann-like Domain"/>
    <property type="match status" value="2"/>
</dbReference>
<dbReference type="Proteomes" id="UP001251528">
    <property type="component" value="Unassembled WGS sequence"/>
</dbReference>
<dbReference type="PANTHER" id="PTHR43775">
    <property type="entry name" value="FATTY ACID SYNTHASE"/>
    <property type="match status" value="1"/>
</dbReference>
<dbReference type="Pfam" id="PF08240">
    <property type="entry name" value="ADH_N"/>
    <property type="match status" value="1"/>
</dbReference>
<dbReference type="Pfam" id="PF00107">
    <property type="entry name" value="ADH_zinc_N"/>
    <property type="match status" value="1"/>
</dbReference>